<gene>
    <name evidence="2" type="ORF">GM51_1805</name>
</gene>
<organism evidence="2">
    <name type="scientific">freshwater metagenome</name>
    <dbReference type="NCBI Taxonomy" id="449393"/>
    <lineage>
        <taxon>unclassified sequences</taxon>
        <taxon>metagenomes</taxon>
        <taxon>ecological metagenomes</taxon>
    </lineage>
</organism>
<keyword evidence="1" id="KW-0812">Transmembrane</keyword>
<reference evidence="2" key="1">
    <citation type="submission" date="2014-06" db="EMBL/GenBank/DDBJ databases">
        <title>Key roles for freshwater Actinobacteria revealed by deep metagenomic sequencing.</title>
        <authorList>
            <person name="Ghai R."/>
            <person name="Mizuno C.M."/>
            <person name="Picazo A."/>
            <person name="Camacho A."/>
            <person name="Rodriguez-Valera F."/>
        </authorList>
    </citation>
    <scope>NUCLEOTIDE SEQUENCE</scope>
</reference>
<proteinExistence type="predicted"/>
<comment type="caution">
    <text evidence="2">The sequence shown here is derived from an EMBL/GenBank/DDBJ whole genome shotgun (WGS) entry which is preliminary data.</text>
</comment>
<accession>A0A094SRZ4</accession>
<feature type="transmembrane region" description="Helical" evidence="1">
    <location>
        <begin position="6"/>
        <end position="32"/>
    </location>
</feature>
<protein>
    <submittedName>
        <fullName evidence="2">Uncharacterized protein</fullName>
    </submittedName>
</protein>
<name>A0A094SRZ4_9ZZZZ</name>
<dbReference type="EMBL" id="JNSL01000005">
    <property type="protein sequence ID" value="KGA21533.1"/>
    <property type="molecule type" value="Genomic_DNA"/>
</dbReference>
<keyword evidence="1" id="KW-1133">Transmembrane helix</keyword>
<keyword evidence="1" id="KW-0472">Membrane</keyword>
<sequence>MVEEVVVVVSMTGGVVVVVGNVVGGELVVVALRSYGILLGSMDDTSPLPGIEHPTKRRLIGKTVRARKVAVRFMCYPQGIQQRILRLP</sequence>
<evidence type="ECO:0000313" key="2">
    <source>
        <dbReference type="EMBL" id="KGA21533.1"/>
    </source>
</evidence>
<evidence type="ECO:0000256" key="1">
    <source>
        <dbReference type="SAM" id="Phobius"/>
    </source>
</evidence>
<dbReference type="AlphaFoldDB" id="A0A094SRZ4"/>